<gene>
    <name evidence="2" type="ORF">U732_4022</name>
</gene>
<dbReference type="SUPFAM" id="SSF55729">
    <property type="entry name" value="Acyl-CoA N-acyltransferases (Nat)"/>
    <property type="match status" value="1"/>
</dbReference>
<dbReference type="AlphaFoldDB" id="A0A0C1UM11"/>
<dbReference type="EMBL" id="AYSO01000011">
    <property type="protein sequence ID" value="KIE48265.1"/>
    <property type="molecule type" value="Genomic_DNA"/>
</dbReference>
<name>A0A0C1UM11_9CLOT</name>
<dbReference type="OrthoDB" id="3216107at2"/>
<evidence type="ECO:0000313" key="3">
    <source>
        <dbReference type="Proteomes" id="UP000031366"/>
    </source>
</evidence>
<protein>
    <recommendedName>
        <fullName evidence="1">N-acetyltransferase domain-containing protein</fullName>
    </recommendedName>
</protein>
<dbReference type="PROSITE" id="PS51186">
    <property type="entry name" value="GNAT"/>
    <property type="match status" value="1"/>
</dbReference>
<comment type="caution">
    <text evidence="2">The sequence shown here is derived from an EMBL/GenBank/DDBJ whole genome shotgun (WGS) entry which is preliminary data.</text>
</comment>
<reference evidence="2 3" key="1">
    <citation type="journal article" date="2015" name="Infect. Genet. Evol.">
        <title>Genomic sequences of six botulinum neurotoxin-producing strains representing three clostridial species illustrate the mobility and diversity of botulinum neurotoxin genes.</title>
        <authorList>
            <person name="Smith T.J."/>
            <person name="Hill K.K."/>
            <person name="Xie G."/>
            <person name="Foley B.T."/>
            <person name="Williamson C.H."/>
            <person name="Foster J.T."/>
            <person name="Johnson S.L."/>
            <person name="Chertkov O."/>
            <person name="Teshima H."/>
            <person name="Gibbons H.S."/>
            <person name="Johnsky L.A."/>
            <person name="Karavis M.A."/>
            <person name="Smith L.A."/>
        </authorList>
    </citation>
    <scope>NUCLEOTIDE SEQUENCE [LARGE SCALE GENOMIC DNA]</scope>
    <source>
        <strain evidence="2 3">CDC 2741</strain>
    </source>
</reference>
<evidence type="ECO:0000313" key="2">
    <source>
        <dbReference type="EMBL" id="KIE48265.1"/>
    </source>
</evidence>
<sequence>MEDNIINDKSLSNIELMEGVSFRRFKESDFSSIQNLYKEEKWMTFINREKDSLESWKNSSIAIVAVEVDKIVGLVRGFTDGNITTFIAEIIVHKDYKKKE</sequence>
<dbReference type="Proteomes" id="UP000031366">
    <property type="component" value="Unassembled WGS sequence"/>
</dbReference>
<proteinExistence type="predicted"/>
<keyword evidence="3" id="KW-1185">Reference proteome</keyword>
<organism evidence="2 3">
    <name type="scientific">Clostridium argentinense CDC 2741</name>
    <dbReference type="NCBI Taxonomy" id="1418104"/>
    <lineage>
        <taxon>Bacteria</taxon>
        <taxon>Bacillati</taxon>
        <taxon>Bacillota</taxon>
        <taxon>Clostridia</taxon>
        <taxon>Eubacteriales</taxon>
        <taxon>Clostridiaceae</taxon>
        <taxon>Clostridium</taxon>
    </lineage>
</organism>
<dbReference type="GO" id="GO:0016747">
    <property type="term" value="F:acyltransferase activity, transferring groups other than amino-acyl groups"/>
    <property type="evidence" value="ECO:0007669"/>
    <property type="project" value="InterPro"/>
</dbReference>
<dbReference type="InterPro" id="IPR016181">
    <property type="entry name" value="Acyl_CoA_acyltransferase"/>
</dbReference>
<evidence type="ECO:0000259" key="1">
    <source>
        <dbReference type="PROSITE" id="PS51186"/>
    </source>
</evidence>
<accession>A0A0C1UM11</accession>
<feature type="domain" description="N-acetyltransferase" evidence="1">
    <location>
        <begin position="20"/>
        <end position="100"/>
    </location>
</feature>
<dbReference type="InterPro" id="IPR000182">
    <property type="entry name" value="GNAT_dom"/>
</dbReference>
<dbReference type="RefSeq" id="WP_039630066.1">
    <property type="nucleotide sequence ID" value="NZ_AYSO01000011.1"/>
</dbReference>
<dbReference type="Gene3D" id="3.40.630.30">
    <property type="match status" value="1"/>
</dbReference>